<protein>
    <recommendedName>
        <fullName evidence="6 7">Thioredoxin</fullName>
    </recommendedName>
</protein>
<dbReference type="Proteomes" id="UP000070533">
    <property type="component" value="Unassembled WGS sequence"/>
</dbReference>
<keyword evidence="5 9" id="KW-0676">Redox-active center</keyword>
<organism evidence="11 12">
    <name type="scientific">Prevotella corporis</name>
    <dbReference type="NCBI Taxonomy" id="28128"/>
    <lineage>
        <taxon>Bacteria</taxon>
        <taxon>Pseudomonadati</taxon>
        <taxon>Bacteroidota</taxon>
        <taxon>Bacteroidia</taxon>
        <taxon>Bacteroidales</taxon>
        <taxon>Prevotellaceae</taxon>
        <taxon>Prevotella</taxon>
    </lineage>
</organism>
<feature type="active site" description="Nucleophile" evidence="8">
    <location>
        <position position="26"/>
    </location>
</feature>
<evidence type="ECO:0000256" key="7">
    <source>
        <dbReference type="PIRNR" id="PIRNR000077"/>
    </source>
</evidence>
<dbReference type="AlphaFoldDB" id="A0A133QK78"/>
<evidence type="ECO:0000259" key="10">
    <source>
        <dbReference type="PROSITE" id="PS51352"/>
    </source>
</evidence>
<gene>
    <name evidence="11" type="ORF">HMPREF3226_00453</name>
</gene>
<dbReference type="Gene3D" id="3.40.30.10">
    <property type="entry name" value="Glutaredoxin"/>
    <property type="match status" value="1"/>
</dbReference>
<dbReference type="RefSeq" id="WP_060940185.1">
    <property type="nucleotide sequence ID" value="NZ_JABUXP010000005.1"/>
</dbReference>
<evidence type="ECO:0000256" key="8">
    <source>
        <dbReference type="PIRSR" id="PIRSR000077-1"/>
    </source>
</evidence>
<comment type="similarity">
    <text evidence="1 7">Belongs to the thioredoxin family.</text>
</comment>
<feature type="active site" description="Nucleophile" evidence="8">
    <location>
        <position position="23"/>
    </location>
</feature>
<evidence type="ECO:0000313" key="12">
    <source>
        <dbReference type="Proteomes" id="UP000070533"/>
    </source>
</evidence>
<sequence length="100" mass="11445">METFNDVISDNKPVLVDFFATWCQPCKMMHPVLDEVKQAMGDRLRVIKIDIDKQNATAARYRIQSVPTLMLFRNGEQLWRGSGYLTRAELLSAIGPFLNV</sequence>
<dbReference type="PANTHER" id="PTHR45663:SF11">
    <property type="entry name" value="GEO12009P1"/>
    <property type="match status" value="1"/>
</dbReference>
<feature type="site" description="Contributes to redox potential value" evidence="8">
    <location>
        <position position="25"/>
    </location>
</feature>
<evidence type="ECO:0000256" key="5">
    <source>
        <dbReference type="ARBA" id="ARBA00023284"/>
    </source>
</evidence>
<comment type="caution">
    <text evidence="11">The sequence shown here is derived from an EMBL/GenBank/DDBJ whole genome shotgun (WGS) entry which is preliminary data.</text>
</comment>
<dbReference type="InterPro" id="IPR036249">
    <property type="entry name" value="Thioredoxin-like_sf"/>
</dbReference>
<dbReference type="InterPro" id="IPR005746">
    <property type="entry name" value="Thioredoxin"/>
</dbReference>
<keyword evidence="3" id="KW-0249">Electron transport</keyword>
<dbReference type="eggNOG" id="COG3118">
    <property type="taxonomic scope" value="Bacteria"/>
</dbReference>
<dbReference type="Pfam" id="PF00085">
    <property type="entry name" value="Thioredoxin"/>
    <property type="match status" value="1"/>
</dbReference>
<feature type="site" description="Deprotonates C-terminal active site Cys" evidence="8">
    <location>
        <position position="17"/>
    </location>
</feature>
<evidence type="ECO:0000256" key="2">
    <source>
        <dbReference type="ARBA" id="ARBA00022448"/>
    </source>
</evidence>
<dbReference type="PATRIC" id="fig|28128.5.peg.455"/>
<keyword evidence="12" id="KW-1185">Reference proteome</keyword>
<dbReference type="FunFam" id="3.40.30.10:FF:000001">
    <property type="entry name" value="Thioredoxin"/>
    <property type="match status" value="1"/>
</dbReference>
<dbReference type="PANTHER" id="PTHR45663">
    <property type="entry name" value="GEO12009P1"/>
    <property type="match status" value="1"/>
</dbReference>
<accession>A0A133QK78</accession>
<name>A0A133QK78_9BACT</name>
<evidence type="ECO:0000256" key="6">
    <source>
        <dbReference type="NCBIfam" id="TIGR01068"/>
    </source>
</evidence>
<evidence type="ECO:0000313" key="11">
    <source>
        <dbReference type="EMBL" id="KXA43288.1"/>
    </source>
</evidence>
<feature type="disulfide bond" description="Redox-active" evidence="9">
    <location>
        <begin position="23"/>
        <end position="26"/>
    </location>
</feature>
<dbReference type="STRING" id="28128.HMPREF3226_00453"/>
<keyword evidence="2" id="KW-0813">Transport</keyword>
<dbReference type="PROSITE" id="PS51352">
    <property type="entry name" value="THIOREDOXIN_2"/>
    <property type="match status" value="1"/>
</dbReference>
<evidence type="ECO:0000256" key="3">
    <source>
        <dbReference type="ARBA" id="ARBA00022982"/>
    </source>
</evidence>
<feature type="site" description="Contributes to redox potential value" evidence="8">
    <location>
        <position position="24"/>
    </location>
</feature>
<dbReference type="SUPFAM" id="SSF52833">
    <property type="entry name" value="Thioredoxin-like"/>
    <property type="match status" value="1"/>
</dbReference>
<dbReference type="InterPro" id="IPR013766">
    <property type="entry name" value="Thioredoxin_domain"/>
</dbReference>
<dbReference type="PRINTS" id="PR00421">
    <property type="entry name" value="THIOREDOXIN"/>
</dbReference>
<reference evidence="12" key="1">
    <citation type="submission" date="2016-01" db="EMBL/GenBank/DDBJ databases">
        <authorList>
            <person name="Mitreva M."/>
            <person name="Pepin K.H."/>
            <person name="Mihindukulasuriya K.A."/>
            <person name="Fulton R."/>
            <person name="Fronick C."/>
            <person name="O'Laughlin M."/>
            <person name="Miner T."/>
            <person name="Herter B."/>
            <person name="Rosa B.A."/>
            <person name="Cordes M."/>
            <person name="Tomlinson C."/>
            <person name="Wollam A."/>
            <person name="Palsikar V.B."/>
            <person name="Mardis E.R."/>
            <person name="Wilson R.K."/>
        </authorList>
    </citation>
    <scope>NUCLEOTIDE SEQUENCE [LARGE SCALE GENOMIC DNA]</scope>
    <source>
        <strain evidence="12">MJR7716</strain>
    </source>
</reference>
<dbReference type="EMBL" id="LRQG01000018">
    <property type="protein sequence ID" value="KXA43288.1"/>
    <property type="molecule type" value="Genomic_DNA"/>
</dbReference>
<evidence type="ECO:0000256" key="4">
    <source>
        <dbReference type="ARBA" id="ARBA00023157"/>
    </source>
</evidence>
<dbReference type="PIRSF" id="PIRSF000077">
    <property type="entry name" value="Thioredoxin"/>
    <property type="match status" value="1"/>
</dbReference>
<dbReference type="NCBIfam" id="TIGR01068">
    <property type="entry name" value="thioredoxin"/>
    <property type="match status" value="1"/>
</dbReference>
<evidence type="ECO:0000256" key="9">
    <source>
        <dbReference type="PIRSR" id="PIRSR000077-4"/>
    </source>
</evidence>
<dbReference type="GO" id="GO:0005829">
    <property type="term" value="C:cytosol"/>
    <property type="evidence" value="ECO:0007669"/>
    <property type="project" value="TreeGrafter"/>
</dbReference>
<dbReference type="GO" id="GO:0015035">
    <property type="term" value="F:protein-disulfide reductase activity"/>
    <property type="evidence" value="ECO:0007669"/>
    <property type="project" value="UniProtKB-UniRule"/>
</dbReference>
<keyword evidence="4 9" id="KW-1015">Disulfide bond</keyword>
<feature type="domain" description="Thioredoxin" evidence="10">
    <location>
        <begin position="1"/>
        <end position="99"/>
    </location>
</feature>
<proteinExistence type="inferred from homology"/>
<dbReference type="CDD" id="cd02947">
    <property type="entry name" value="TRX_family"/>
    <property type="match status" value="1"/>
</dbReference>
<evidence type="ECO:0000256" key="1">
    <source>
        <dbReference type="ARBA" id="ARBA00008987"/>
    </source>
</evidence>
<dbReference type="GO" id="GO:0045454">
    <property type="term" value="P:cell redox homeostasis"/>
    <property type="evidence" value="ECO:0007669"/>
    <property type="project" value="TreeGrafter"/>
</dbReference>